<dbReference type="Proteomes" id="UP001242129">
    <property type="component" value="Unassembled WGS sequence"/>
</dbReference>
<dbReference type="Proteomes" id="UP000509126">
    <property type="component" value="Chromosome"/>
</dbReference>
<accession>A0A6N1N428</accession>
<dbReference type="Pfam" id="PF05704">
    <property type="entry name" value="Caps_synth"/>
    <property type="match status" value="1"/>
</dbReference>
<organism evidence="2 3">
    <name type="scientific">Acinetobacter lwoffii</name>
    <dbReference type="NCBI Taxonomy" id="28090"/>
    <lineage>
        <taxon>Bacteria</taxon>
        <taxon>Pseudomonadati</taxon>
        <taxon>Pseudomonadota</taxon>
        <taxon>Gammaproteobacteria</taxon>
        <taxon>Moraxellales</taxon>
        <taxon>Moraxellaceae</taxon>
        <taxon>Acinetobacter</taxon>
    </lineage>
</organism>
<dbReference type="InterPro" id="IPR008441">
    <property type="entry name" value="AfumC-like_glycosyl_Trfase"/>
</dbReference>
<evidence type="ECO:0000313" key="3">
    <source>
        <dbReference type="Proteomes" id="UP000509126"/>
    </source>
</evidence>
<sequence length="306" mass="36136">MKLFKKLYYRAVFTWLFLLKKRQQNKDVDNKAGLTVFNPISDSETHQIPKIIWMYWEGQQTALLSACVRRMQDLHPDYEVHFLRPDTVTAFTQLNLSLPVIQNATPQQRADLIRLDLIYHYGGIWLDASTIVYEKLDWIEALIHQTQTQSFSYYRSKNTTNLDYPVIENWLLASIPHNEFYRTWMEELLDALAMGPKKYIAQIQSQKNPKDYFQEIGRLEYLIAYVVCQKVMRQCPVSMVFIDCDQNAFLYQVSNQWMKEKVLIDVGIHLAPKQAPKLIKLAGKERKFLEKHYEKAKYLPDSLLDI</sequence>
<protein>
    <submittedName>
        <fullName evidence="1">Capsular polysaccharide synthesis protein</fullName>
    </submittedName>
</protein>
<dbReference type="AlphaFoldDB" id="A0A6N1N428"/>
<evidence type="ECO:0000313" key="2">
    <source>
        <dbReference type="EMBL" id="QKU22626.1"/>
    </source>
</evidence>
<name>A0A6N1N428_ACILW</name>
<dbReference type="Gene3D" id="3.90.550.20">
    <property type="match status" value="1"/>
</dbReference>
<dbReference type="RefSeq" id="WP_164542781.1">
    <property type="nucleotide sequence ID" value="NZ_CP054803.1"/>
</dbReference>
<dbReference type="GO" id="GO:0016020">
    <property type="term" value="C:membrane"/>
    <property type="evidence" value="ECO:0007669"/>
    <property type="project" value="GOC"/>
</dbReference>
<dbReference type="PANTHER" id="PTHR32385:SF15">
    <property type="entry name" value="INOSITOL PHOSPHOCERAMIDE MANNOSYLTRANSFERASE 1"/>
    <property type="match status" value="1"/>
</dbReference>
<dbReference type="InterPro" id="IPR051706">
    <property type="entry name" value="Glycosyltransferase_domain"/>
</dbReference>
<proteinExistence type="predicted"/>
<dbReference type="PANTHER" id="PTHR32385">
    <property type="entry name" value="MANNOSYL PHOSPHORYLINOSITOL CERAMIDE SYNTHASE"/>
    <property type="match status" value="1"/>
</dbReference>
<dbReference type="EMBL" id="CP054803">
    <property type="protein sequence ID" value="QKU22626.1"/>
    <property type="molecule type" value="Genomic_DNA"/>
</dbReference>
<reference evidence="2 3" key="1">
    <citation type="submission" date="2019-11" db="EMBL/GenBank/DDBJ databases">
        <title>FDA dAtabase for Regulatory Grade micrObial Sequences (FDA-ARGOS): Supporting development and validation of Infectious Disease Dx tests.</title>
        <authorList>
            <person name="Patel R."/>
            <person name="Rucinski S."/>
            <person name="Tallon L."/>
            <person name="Sadzewicz L."/>
            <person name="Vavikolanu K."/>
            <person name="Mehta A."/>
            <person name="Aluvathingal J."/>
            <person name="Nadendla S."/>
            <person name="Nandy P."/>
            <person name="Geyer C."/>
            <person name="Yan Y."/>
            <person name="Sichtig H."/>
        </authorList>
    </citation>
    <scope>NUCLEOTIDE SEQUENCE [LARGE SCALE GENOMIC DNA]</scope>
    <source>
        <strain evidence="2 3">FDAARGOS_557</strain>
    </source>
</reference>
<evidence type="ECO:0000313" key="1">
    <source>
        <dbReference type="EMBL" id="MDP1448066.1"/>
    </source>
</evidence>
<dbReference type="GO" id="GO:0051999">
    <property type="term" value="P:mannosyl-inositol phosphorylceramide biosynthetic process"/>
    <property type="evidence" value="ECO:0007669"/>
    <property type="project" value="TreeGrafter"/>
</dbReference>
<gene>
    <name evidence="2" type="ORF">FOB19_15245</name>
    <name evidence="1" type="ORF">Q8G51_09750</name>
</gene>
<reference evidence="1" key="2">
    <citation type="submission" date="2023-07" db="EMBL/GenBank/DDBJ databases">
        <title>Dynamics of blaOXA-23 gene transmission in Acinetobacter spp. from contaminated veterinary surfaces.</title>
        <authorList>
            <person name="Moreira Da Silva J."/>
            <person name="Menezes J."/>
            <person name="Fernandes L."/>
            <person name="Marques C."/>
            <person name="Amaral A."/>
            <person name="Timofte D."/>
            <person name="Pomba C."/>
        </authorList>
    </citation>
    <scope>NUCLEOTIDE SEQUENCE</scope>
    <source>
        <strain evidence="1">CMVB11Z4A1</strain>
    </source>
</reference>
<dbReference type="InterPro" id="IPR029044">
    <property type="entry name" value="Nucleotide-diphossugar_trans"/>
</dbReference>
<dbReference type="SUPFAM" id="SSF53448">
    <property type="entry name" value="Nucleotide-diphospho-sugar transferases"/>
    <property type="match status" value="1"/>
</dbReference>
<dbReference type="EMBL" id="JAUUUS010000207">
    <property type="protein sequence ID" value="MDP1448066.1"/>
    <property type="molecule type" value="Genomic_DNA"/>
</dbReference>
<dbReference type="GO" id="GO:0000030">
    <property type="term" value="F:mannosyltransferase activity"/>
    <property type="evidence" value="ECO:0007669"/>
    <property type="project" value="TreeGrafter"/>
</dbReference>